<dbReference type="SMART" id="SM00052">
    <property type="entry name" value="EAL"/>
    <property type="match status" value="1"/>
</dbReference>
<dbReference type="SUPFAM" id="SSF141868">
    <property type="entry name" value="EAL domain-like"/>
    <property type="match status" value="1"/>
</dbReference>
<dbReference type="RefSeq" id="WP_118319851.1">
    <property type="nucleotide sequence ID" value="NZ_QRVM01000016.1"/>
</dbReference>
<dbReference type="InterPro" id="IPR001633">
    <property type="entry name" value="EAL_dom"/>
</dbReference>
<dbReference type="CDD" id="cd01948">
    <property type="entry name" value="EAL"/>
    <property type="match status" value="1"/>
</dbReference>
<dbReference type="SUPFAM" id="SSF55073">
    <property type="entry name" value="Nucleotide cyclase"/>
    <property type="match status" value="1"/>
</dbReference>
<dbReference type="SMART" id="SM00267">
    <property type="entry name" value="GGDEF"/>
    <property type="match status" value="1"/>
</dbReference>
<evidence type="ECO:0000259" key="3">
    <source>
        <dbReference type="PROSITE" id="PS50883"/>
    </source>
</evidence>
<feature type="domain" description="Response regulatory" evidence="2">
    <location>
        <begin position="149"/>
        <end position="266"/>
    </location>
</feature>
<evidence type="ECO:0000256" key="1">
    <source>
        <dbReference type="PROSITE-ProRule" id="PRU00169"/>
    </source>
</evidence>
<dbReference type="PROSITE" id="PS50110">
    <property type="entry name" value="RESPONSE_REGULATORY"/>
    <property type="match status" value="1"/>
</dbReference>
<dbReference type="Proteomes" id="UP000285274">
    <property type="component" value="Unassembled WGS sequence"/>
</dbReference>
<dbReference type="NCBIfam" id="TIGR00254">
    <property type="entry name" value="GGDEF"/>
    <property type="match status" value="1"/>
</dbReference>
<dbReference type="AlphaFoldDB" id="A0A412J4M0"/>
<comment type="caution">
    <text evidence="5">The sequence shown here is derived from an EMBL/GenBank/DDBJ whole genome shotgun (WGS) entry which is preliminary data.</text>
</comment>
<dbReference type="PROSITE" id="PS50883">
    <property type="entry name" value="EAL"/>
    <property type="match status" value="1"/>
</dbReference>
<gene>
    <name evidence="5" type="ORF">DWX92_04990</name>
</gene>
<dbReference type="Pfam" id="PF00990">
    <property type="entry name" value="GGDEF"/>
    <property type="match status" value="1"/>
</dbReference>
<organism evidence="5 6">
    <name type="scientific">Holdemanella biformis</name>
    <dbReference type="NCBI Taxonomy" id="1735"/>
    <lineage>
        <taxon>Bacteria</taxon>
        <taxon>Bacillati</taxon>
        <taxon>Bacillota</taxon>
        <taxon>Erysipelotrichia</taxon>
        <taxon>Erysipelotrichales</taxon>
        <taxon>Erysipelotrichaceae</taxon>
        <taxon>Holdemanella</taxon>
    </lineage>
</organism>
<evidence type="ECO:0000259" key="2">
    <source>
        <dbReference type="PROSITE" id="PS50110"/>
    </source>
</evidence>
<name>A0A412J4M0_9FIRM</name>
<dbReference type="InterPro" id="IPR001789">
    <property type="entry name" value="Sig_transdc_resp-reg_receiver"/>
</dbReference>
<feature type="domain" description="EAL" evidence="3">
    <location>
        <begin position="441"/>
        <end position="691"/>
    </location>
</feature>
<evidence type="ECO:0000259" key="4">
    <source>
        <dbReference type="PROSITE" id="PS50887"/>
    </source>
</evidence>
<dbReference type="SMART" id="SM00448">
    <property type="entry name" value="REC"/>
    <property type="match status" value="1"/>
</dbReference>
<feature type="modified residue" description="4-aspartylphosphate" evidence="1">
    <location>
        <position position="199"/>
    </location>
</feature>
<dbReference type="Gene3D" id="3.20.20.450">
    <property type="entry name" value="EAL domain"/>
    <property type="match status" value="1"/>
</dbReference>
<evidence type="ECO:0000313" key="5">
    <source>
        <dbReference type="EMBL" id="RGS47098.1"/>
    </source>
</evidence>
<sequence length="691" mass="79542">MRDFDSNRIYEILGEEFKNIYIVDCKTQQIHAFKETDVLPGFSAHMLYNDAMNQYIDHCVYEKNRDMLRIALSFNSLYTRLENAKHFNIHYQSKTDSEIHFMYTHFGCIKDHDKITQIVIGFANEDLDIRRNNLDMINNVITPSGLRRKILIVEDNDLNREMLKATLEDEYDVLEAVNGEDGLQILSQNYKDISIILLDVVMPVCDGFEFLTRQKSDSLLASVPVIVTTGNNSQEDELKCLGLGAVDFITKPYNTRIVMSRIDSVIKLRESSMTLAAIEKDELTGLYTRQAFYHHARTLTNFMTDEIFNIVVLDVADFKLINGTYGTKKGNEVLIYLANAFKYYIKNGLLTRYEGDQLLALFHSKEKIDVDRIENNLNKIMEEAPIPNIRVKLGIYENVDTSLQIPIMCDRALMAVKSISKDFKQNIAFFTQEMNQKLLAQRQMENDFKDAIKNREFVVYFQPKYDVSSEQIVGAEALVRWQKEDGTLISPGLFIPLFESDGLVVQLDEYVFETVCRFQKDRMKQGLPILPISVNLSRASIHFSDVVQRYINIIKENEIPFSCVPIELTESAALYSQQILEITNQMVNAGFKLHMDDFGSGYSSLTTLNELKFTTVKLDKSLIDYIAKPRGMKIVRQTIDLGHGLDMKVVAEGVETKEQRDCLIEMNCDEIQGFYYSKPLKQDDFIEKLRA</sequence>
<reference evidence="5 6" key="1">
    <citation type="submission" date="2018-08" db="EMBL/GenBank/DDBJ databases">
        <title>A genome reference for cultivated species of the human gut microbiota.</title>
        <authorList>
            <person name="Zou Y."/>
            <person name="Xue W."/>
            <person name="Luo G."/>
        </authorList>
    </citation>
    <scope>NUCLEOTIDE SEQUENCE [LARGE SCALE GENOMIC DNA]</scope>
    <source>
        <strain evidence="5 6">AF22-10AC</strain>
    </source>
</reference>
<dbReference type="PANTHER" id="PTHR33121:SF71">
    <property type="entry name" value="OXYGEN SENSOR PROTEIN DOSP"/>
    <property type="match status" value="1"/>
</dbReference>
<dbReference type="Gene3D" id="3.40.50.2300">
    <property type="match status" value="1"/>
</dbReference>
<dbReference type="InterPro" id="IPR000160">
    <property type="entry name" value="GGDEF_dom"/>
</dbReference>
<dbReference type="PROSITE" id="PS50887">
    <property type="entry name" value="GGDEF"/>
    <property type="match status" value="1"/>
</dbReference>
<dbReference type="GO" id="GO:0000160">
    <property type="term" value="P:phosphorelay signal transduction system"/>
    <property type="evidence" value="ECO:0007669"/>
    <property type="project" value="InterPro"/>
</dbReference>
<dbReference type="InterPro" id="IPR029787">
    <property type="entry name" value="Nucleotide_cyclase"/>
</dbReference>
<feature type="domain" description="GGDEF" evidence="4">
    <location>
        <begin position="306"/>
        <end position="432"/>
    </location>
</feature>
<dbReference type="InterPro" id="IPR043128">
    <property type="entry name" value="Rev_trsase/Diguanyl_cyclase"/>
</dbReference>
<dbReference type="EMBL" id="QRVM01000016">
    <property type="protein sequence ID" value="RGS47098.1"/>
    <property type="molecule type" value="Genomic_DNA"/>
</dbReference>
<dbReference type="PANTHER" id="PTHR33121">
    <property type="entry name" value="CYCLIC DI-GMP PHOSPHODIESTERASE PDEF"/>
    <property type="match status" value="1"/>
</dbReference>
<dbReference type="Pfam" id="PF00072">
    <property type="entry name" value="Response_reg"/>
    <property type="match status" value="1"/>
</dbReference>
<protein>
    <submittedName>
        <fullName evidence="5">EAL domain-containing protein</fullName>
    </submittedName>
</protein>
<accession>A0A412J4M0</accession>
<keyword evidence="1" id="KW-0597">Phosphoprotein</keyword>
<dbReference type="InterPro" id="IPR050706">
    <property type="entry name" value="Cyclic-di-GMP_PDE-like"/>
</dbReference>
<dbReference type="InterPro" id="IPR011006">
    <property type="entry name" value="CheY-like_superfamily"/>
</dbReference>
<evidence type="ECO:0000313" key="6">
    <source>
        <dbReference type="Proteomes" id="UP000285274"/>
    </source>
</evidence>
<dbReference type="InterPro" id="IPR035919">
    <property type="entry name" value="EAL_sf"/>
</dbReference>
<dbReference type="SUPFAM" id="SSF52172">
    <property type="entry name" value="CheY-like"/>
    <property type="match status" value="1"/>
</dbReference>
<dbReference type="Pfam" id="PF00563">
    <property type="entry name" value="EAL"/>
    <property type="match status" value="1"/>
</dbReference>
<proteinExistence type="predicted"/>
<dbReference type="GO" id="GO:0071111">
    <property type="term" value="F:cyclic-guanylate-specific phosphodiesterase activity"/>
    <property type="evidence" value="ECO:0007669"/>
    <property type="project" value="InterPro"/>
</dbReference>
<dbReference type="Gene3D" id="3.30.70.270">
    <property type="match status" value="1"/>
</dbReference>